<reference evidence="18 19" key="1">
    <citation type="submission" date="2020-04" db="EMBL/GenBank/DDBJ databases">
        <title>Chromosome-level genome assembly of a cyprinid fish Onychostoma macrolepis by integration of Nanopore Sequencing, Bionano and Hi-C technology.</title>
        <authorList>
            <person name="Wang D."/>
        </authorList>
    </citation>
    <scope>NUCLEOTIDE SEQUENCE [LARGE SCALE GENOMIC DNA]</scope>
    <source>
        <strain evidence="18">SWU-2019</strain>
        <tissue evidence="18">Muscle</tissue>
    </source>
</reference>
<dbReference type="PRINTS" id="PR00926">
    <property type="entry name" value="MITOCARRIER"/>
</dbReference>
<name>A0A7J6CCC7_9TELE</name>
<evidence type="ECO:0000256" key="2">
    <source>
        <dbReference type="ARBA" id="ARBA00006375"/>
    </source>
</evidence>
<feature type="repeat" description="Solcar" evidence="16">
    <location>
        <begin position="480"/>
        <end position="570"/>
    </location>
</feature>
<keyword evidence="11 16" id="KW-0472">Membrane</keyword>
<keyword evidence="5" id="KW-0050">Antiport</keyword>
<accession>A0A7J6CCC7</accession>
<feature type="repeat" description="Solcar" evidence="16">
    <location>
        <begin position="103"/>
        <end position="190"/>
    </location>
</feature>
<dbReference type="SUPFAM" id="SSF103506">
    <property type="entry name" value="Mitochondrial carrier"/>
    <property type="match status" value="2"/>
</dbReference>
<gene>
    <name evidence="18" type="ORF">G5714_014107</name>
</gene>
<evidence type="ECO:0000256" key="4">
    <source>
        <dbReference type="ARBA" id="ARBA00022448"/>
    </source>
</evidence>
<organism evidence="18 19">
    <name type="scientific">Onychostoma macrolepis</name>
    <dbReference type="NCBI Taxonomy" id="369639"/>
    <lineage>
        <taxon>Eukaryota</taxon>
        <taxon>Metazoa</taxon>
        <taxon>Chordata</taxon>
        <taxon>Craniata</taxon>
        <taxon>Vertebrata</taxon>
        <taxon>Euteleostomi</taxon>
        <taxon>Actinopterygii</taxon>
        <taxon>Neopterygii</taxon>
        <taxon>Teleostei</taxon>
        <taxon>Ostariophysi</taxon>
        <taxon>Cypriniformes</taxon>
        <taxon>Cyprinidae</taxon>
        <taxon>Acrossocheilinae</taxon>
        <taxon>Onychostoma</taxon>
    </lineage>
</organism>
<dbReference type="Proteomes" id="UP000579812">
    <property type="component" value="Unassembled WGS sequence"/>
</dbReference>
<evidence type="ECO:0000313" key="19">
    <source>
        <dbReference type="Proteomes" id="UP000579812"/>
    </source>
</evidence>
<evidence type="ECO:0000256" key="15">
    <source>
        <dbReference type="ARBA" id="ARBA00070485"/>
    </source>
</evidence>
<dbReference type="InterPro" id="IPR002113">
    <property type="entry name" value="ADT_euk_type"/>
</dbReference>
<keyword evidence="4" id="KW-0813">Transport</keyword>
<evidence type="ECO:0000256" key="6">
    <source>
        <dbReference type="ARBA" id="ARBA00022692"/>
    </source>
</evidence>
<dbReference type="InterPro" id="IPR018108">
    <property type="entry name" value="MCP_transmembrane"/>
</dbReference>
<feature type="repeat" description="Solcar" evidence="16">
    <location>
        <begin position="14"/>
        <end position="95"/>
    </location>
</feature>
<evidence type="ECO:0000256" key="9">
    <source>
        <dbReference type="ARBA" id="ARBA00022989"/>
    </source>
</evidence>
<evidence type="ECO:0000256" key="13">
    <source>
        <dbReference type="ARBA" id="ARBA00024169"/>
    </source>
</evidence>
<keyword evidence="19" id="KW-1185">Reference proteome</keyword>
<evidence type="ECO:0000256" key="16">
    <source>
        <dbReference type="PROSITE-ProRule" id="PRU00282"/>
    </source>
</evidence>
<keyword evidence="10" id="KW-0496">Mitochondrion</keyword>
<dbReference type="GO" id="GO:1990544">
    <property type="term" value="P:mitochondrial ATP transmembrane transport"/>
    <property type="evidence" value="ECO:0007669"/>
    <property type="project" value="InterPro"/>
</dbReference>
<dbReference type="Pfam" id="PF00153">
    <property type="entry name" value="Mito_carr"/>
    <property type="match status" value="6"/>
</dbReference>
<comment type="catalytic activity">
    <reaction evidence="13">
        <text>H(+)(in) = H(+)(out)</text>
        <dbReference type="Rhea" id="RHEA:34979"/>
        <dbReference type="ChEBI" id="CHEBI:15378"/>
    </reaction>
</comment>
<proteinExistence type="inferred from homology"/>
<evidence type="ECO:0000256" key="8">
    <source>
        <dbReference type="ARBA" id="ARBA00022792"/>
    </source>
</evidence>
<evidence type="ECO:0000256" key="14">
    <source>
        <dbReference type="ARBA" id="ARBA00045250"/>
    </source>
</evidence>
<dbReference type="PRINTS" id="PR00927">
    <property type="entry name" value="ADPTRNSLCASE"/>
</dbReference>
<evidence type="ECO:0000256" key="1">
    <source>
        <dbReference type="ARBA" id="ARBA00004448"/>
    </source>
</evidence>
<dbReference type="Gene3D" id="1.50.40.10">
    <property type="entry name" value="Mitochondrial carrier domain"/>
    <property type="match status" value="2"/>
</dbReference>
<keyword evidence="7" id="KW-0677">Repeat</keyword>
<comment type="catalytic activity">
    <reaction evidence="12">
        <text>ADP(in) + ATP(out) = ADP(out) + ATP(in)</text>
        <dbReference type="Rhea" id="RHEA:34999"/>
        <dbReference type="ChEBI" id="CHEBI:30616"/>
        <dbReference type="ChEBI" id="CHEBI:456216"/>
    </reaction>
    <physiologicalReaction direction="left-to-right" evidence="12">
        <dbReference type="Rhea" id="RHEA:35000"/>
    </physiologicalReaction>
</comment>
<protein>
    <recommendedName>
        <fullName evidence="15">Solute carrier family 25 member 43</fullName>
    </recommendedName>
</protein>
<evidence type="ECO:0000256" key="7">
    <source>
        <dbReference type="ARBA" id="ARBA00022737"/>
    </source>
</evidence>
<dbReference type="FunFam" id="1.50.40.10:FF:000098">
    <property type="entry name" value="Mitochondrial substrate carrier family protein"/>
    <property type="match status" value="1"/>
</dbReference>
<dbReference type="InterPro" id="IPR002067">
    <property type="entry name" value="MCP"/>
</dbReference>
<feature type="transmembrane region" description="Helical" evidence="17">
    <location>
        <begin position="580"/>
        <end position="600"/>
    </location>
</feature>
<evidence type="ECO:0000256" key="3">
    <source>
        <dbReference type="ARBA" id="ARBA00011245"/>
    </source>
</evidence>
<dbReference type="PANTHER" id="PTHR45635:SF14">
    <property type="entry name" value="ADP_ATP TRANSLOCASE"/>
    <property type="match status" value="1"/>
</dbReference>
<evidence type="ECO:0000256" key="11">
    <source>
        <dbReference type="ARBA" id="ARBA00023136"/>
    </source>
</evidence>
<comment type="similarity">
    <text evidence="2">Belongs to the mitochondrial carrier (TC 2.A.29) family.</text>
</comment>
<sequence>MATVKKDDRLTSSQSLLCVGFAGVFSKTVTSPLEVVKVLNQIGTFHCKRGFLHSFVFICQNEGLRAFWKGNMVSCLRLFPYSAIHLATYKNIVHLHVDELGDISQWRAIVAGGLAGISAALATYPLEVVETRLIAQNCQEPTYRGLLHSLSIIYRNEGLQALYRGFSLTVLGAVPFSVGCYAVYVNLDKLWQERHVRFTSLQNFINGCLAAGVAQTLSFPFETVKKKMQAQSPLLPHCGGVDVHFNGTIDCFRQVIKNKGVMALWSGLTANMVKIVPYFGLLFSCFEMCKQVCLYQNGYIISPLSYKPKPGVDQSLGPHELQELKRYLRNSKSHKAQSSSIGNRCRHSTLVLRQSGIDLFKLHLQEHPTMSETAISFAKDFLAGGIAAAISKTAVAPIERVKLLLQVQHASKQITADKHYKGIIDCVVRIPKEQGFVSFWRGNMANVIRYFPTQALNFAFKDKYKKIFLDGVDKHTQFWRYFAGNLASGGAAGATSLCFVYPLDFARTRLAADVGKAGAEREFSGLGNCLVKISKSDGIKGLYQGFNVSVQGIIIYRAAYFGIYDTAKGMLPDPKNTHIVVSWMIAQSVTAVAGLASYPFDTVRRRMMMQSGRKGADIMYSGTIDCWKKIARDEGGKAFFKGAWSNVLRGMGGAFVLVLYDELKKVI</sequence>
<comment type="subunit">
    <text evidence="3">Monomer.</text>
</comment>
<dbReference type="AlphaFoldDB" id="A0A7J6CCC7"/>
<evidence type="ECO:0000256" key="5">
    <source>
        <dbReference type="ARBA" id="ARBA00022449"/>
    </source>
</evidence>
<evidence type="ECO:0000256" key="10">
    <source>
        <dbReference type="ARBA" id="ARBA00023128"/>
    </source>
</evidence>
<dbReference type="PROSITE" id="PS50920">
    <property type="entry name" value="SOLCAR"/>
    <property type="match status" value="6"/>
</dbReference>
<evidence type="ECO:0000256" key="12">
    <source>
        <dbReference type="ARBA" id="ARBA00024143"/>
    </source>
</evidence>
<dbReference type="GO" id="GO:1901029">
    <property type="term" value="P:negative regulation of mitochondrial outer membrane permeabilization involved in apoptotic signaling pathway"/>
    <property type="evidence" value="ECO:0007669"/>
    <property type="project" value="TreeGrafter"/>
</dbReference>
<feature type="repeat" description="Solcar" evidence="16">
    <location>
        <begin position="581"/>
        <end position="666"/>
    </location>
</feature>
<comment type="caution">
    <text evidence="18">The sequence shown here is derived from an EMBL/GenBank/DDBJ whole genome shotgun (WGS) entry which is preliminary data.</text>
</comment>
<dbReference type="FunFam" id="1.50.40.10:FF:000002">
    <property type="entry name" value="Putative ADP/ATP translocase 2-like"/>
    <property type="match status" value="1"/>
</dbReference>
<comment type="subcellular location">
    <subcellularLocation>
        <location evidence="1">Mitochondrion inner membrane</location>
        <topology evidence="1">Multi-pass membrane protein</topology>
    </subcellularLocation>
</comment>
<evidence type="ECO:0000313" key="18">
    <source>
        <dbReference type="EMBL" id="KAF4104776.1"/>
    </source>
</evidence>
<comment type="function">
    <text evidence="14">ADP:ATP antiporter that mediates import of ADP into the mitochondrial matrix for ATP synthesis, and export of ATP out to fuel the cell. Cycles between the cytoplasmic-open state (c-state) and the matrix-open state (m-state): operates by the alternating access mechanism with a single substrate-binding site intermittently exposed to either the cytosolic (c-state) or matrix (m-state) side of the inner mitochondrial membrane.</text>
</comment>
<keyword evidence="8" id="KW-0999">Mitochondrion inner membrane</keyword>
<dbReference type="GO" id="GO:0140021">
    <property type="term" value="P:mitochondrial ADP transmembrane transport"/>
    <property type="evidence" value="ECO:0007669"/>
    <property type="project" value="InterPro"/>
</dbReference>
<dbReference type="InterPro" id="IPR023395">
    <property type="entry name" value="MCP_dom_sf"/>
</dbReference>
<keyword evidence="9 17" id="KW-1133">Transmembrane helix</keyword>
<feature type="repeat" description="Solcar" evidence="16">
    <location>
        <begin position="375"/>
        <end position="467"/>
    </location>
</feature>
<keyword evidence="6 16" id="KW-0812">Transmembrane</keyword>
<evidence type="ECO:0000256" key="17">
    <source>
        <dbReference type="SAM" id="Phobius"/>
    </source>
</evidence>
<dbReference type="EMBL" id="JAAMOB010000014">
    <property type="protein sequence ID" value="KAF4104776.1"/>
    <property type="molecule type" value="Genomic_DNA"/>
</dbReference>
<dbReference type="GO" id="GO:0005471">
    <property type="term" value="F:ATP:ADP antiporter activity"/>
    <property type="evidence" value="ECO:0007669"/>
    <property type="project" value="InterPro"/>
</dbReference>
<feature type="repeat" description="Solcar" evidence="16">
    <location>
        <begin position="198"/>
        <end position="292"/>
    </location>
</feature>
<dbReference type="GO" id="GO:0005743">
    <property type="term" value="C:mitochondrial inner membrane"/>
    <property type="evidence" value="ECO:0007669"/>
    <property type="project" value="UniProtKB-SubCell"/>
</dbReference>
<dbReference type="PANTHER" id="PTHR45635">
    <property type="entry name" value="ADP,ATP CARRIER PROTEIN 1-RELATED-RELATED"/>
    <property type="match status" value="1"/>
</dbReference>